<dbReference type="AlphaFoldDB" id="A0A6V6Z3B2"/>
<name>A0A6V6Z3B2_9FLAO</name>
<dbReference type="PANTHER" id="PTHR48059">
    <property type="entry name" value="POLYGALACTURONASE INHIBITOR 1"/>
    <property type="match status" value="1"/>
</dbReference>
<dbReference type="InterPro" id="IPR051848">
    <property type="entry name" value="PGIP"/>
</dbReference>
<comment type="subcellular location">
    <subcellularLocation>
        <location evidence="1">Cell envelope</location>
    </subcellularLocation>
</comment>
<dbReference type="SUPFAM" id="SSF52058">
    <property type="entry name" value="L domain-like"/>
    <property type="match status" value="1"/>
</dbReference>
<evidence type="ECO:0000256" key="1">
    <source>
        <dbReference type="ARBA" id="ARBA00004196"/>
    </source>
</evidence>
<gene>
    <name evidence="5" type="ORF">FLACHUCJ7_02576</name>
</gene>
<sequence length="214" mass="23973">MRKIFFLFLVFALSNSVFADTVSDKEKDALIKIYHATNGGEWKVKWDLTSSVSAWFGVEINNGKVVGLNLSNNNLKGELPSAIGSLQHLQILALFDNQIGGGLPDSLYEISTLKVLLLNNNKFSGSLSYKIRNFNVLENLSLFDNSFEGEIPKELENLNHLSEMNLSYNRFKGSVSKKLTLLDALNMTMFDEKGNPFLLDVNEEKEITNSNTVN</sequence>
<organism evidence="5 6">
    <name type="scientific">Flavobacterium chungangense</name>
    <dbReference type="NCBI Taxonomy" id="554283"/>
    <lineage>
        <taxon>Bacteria</taxon>
        <taxon>Pseudomonadati</taxon>
        <taxon>Bacteroidota</taxon>
        <taxon>Flavobacteriia</taxon>
        <taxon>Flavobacteriales</taxon>
        <taxon>Flavobacteriaceae</taxon>
        <taxon>Flavobacterium</taxon>
    </lineage>
</organism>
<dbReference type="PANTHER" id="PTHR48059:SF30">
    <property type="entry name" value="OS06G0587000 PROTEIN"/>
    <property type="match status" value="1"/>
</dbReference>
<feature type="signal peptide" evidence="3">
    <location>
        <begin position="1"/>
        <end position="19"/>
    </location>
</feature>
<accession>A0A6V6Z3B2</accession>
<dbReference type="Gene3D" id="3.80.10.10">
    <property type="entry name" value="Ribonuclease Inhibitor"/>
    <property type="match status" value="1"/>
</dbReference>
<evidence type="ECO:0000259" key="4">
    <source>
        <dbReference type="Pfam" id="PF23598"/>
    </source>
</evidence>
<dbReference type="Pfam" id="PF23598">
    <property type="entry name" value="LRR_14"/>
    <property type="match status" value="1"/>
</dbReference>
<keyword evidence="3" id="KW-0732">Signal</keyword>
<dbReference type="InterPro" id="IPR055414">
    <property type="entry name" value="LRR_R13L4/SHOC2-like"/>
</dbReference>
<proteinExistence type="predicted"/>
<evidence type="ECO:0000313" key="5">
    <source>
        <dbReference type="EMBL" id="CAD0005924.1"/>
    </source>
</evidence>
<dbReference type="GO" id="GO:0030313">
    <property type="term" value="C:cell envelope"/>
    <property type="evidence" value="ECO:0007669"/>
    <property type="project" value="UniProtKB-SubCell"/>
</dbReference>
<evidence type="ECO:0000313" key="6">
    <source>
        <dbReference type="Proteomes" id="UP000556700"/>
    </source>
</evidence>
<dbReference type="EMBL" id="CAIJDO010000160">
    <property type="protein sequence ID" value="CAD0005924.1"/>
    <property type="molecule type" value="Genomic_DNA"/>
</dbReference>
<keyword evidence="6" id="KW-1185">Reference proteome</keyword>
<dbReference type="InterPro" id="IPR032675">
    <property type="entry name" value="LRR_dom_sf"/>
</dbReference>
<protein>
    <submittedName>
        <fullName evidence="5">Two component regulator three Y domain protein</fullName>
    </submittedName>
</protein>
<feature type="domain" description="Disease resistance R13L4/SHOC-2-like LRR" evidence="4">
    <location>
        <begin position="68"/>
        <end position="179"/>
    </location>
</feature>
<reference evidence="5 6" key="1">
    <citation type="submission" date="2020-06" db="EMBL/GenBank/DDBJ databases">
        <authorList>
            <person name="Criscuolo A."/>
        </authorList>
    </citation>
    <scope>NUCLEOTIDE SEQUENCE [LARGE SCALE GENOMIC DNA]</scope>
    <source>
        <strain evidence="6">CIP 110025</strain>
    </source>
</reference>
<keyword evidence="2" id="KW-0677">Repeat</keyword>
<dbReference type="FunFam" id="3.80.10.10:FF:000383">
    <property type="entry name" value="Leucine-rich repeat receptor protein kinase EMS1"/>
    <property type="match status" value="1"/>
</dbReference>
<comment type="caution">
    <text evidence="5">The sequence shown here is derived from an EMBL/GenBank/DDBJ whole genome shotgun (WGS) entry which is preliminary data.</text>
</comment>
<evidence type="ECO:0000256" key="2">
    <source>
        <dbReference type="ARBA" id="ARBA00022737"/>
    </source>
</evidence>
<feature type="chain" id="PRO_5028286020" evidence="3">
    <location>
        <begin position="20"/>
        <end position="214"/>
    </location>
</feature>
<evidence type="ECO:0000256" key="3">
    <source>
        <dbReference type="SAM" id="SignalP"/>
    </source>
</evidence>
<dbReference type="Proteomes" id="UP000556700">
    <property type="component" value="Unassembled WGS sequence"/>
</dbReference>